<evidence type="ECO:0008006" key="16">
    <source>
        <dbReference type="Google" id="ProtNLM"/>
    </source>
</evidence>
<name>F0ZKD0_DICPU</name>
<accession>F0ZKD0</accession>
<dbReference type="PRINTS" id="PR00385">
    <property type="entry name" value="P450"/>
</dbReference>
<dbReference type="OMA" id="MIYRMAM"/>
<comment type="similarity">
    <text evidence="3">Belongs to the cytochrome P450 family.</text>
</comment>
<evidence type="ECO:0000256" key="1">
    <source>
        <dbReference type="ARBA" id="ARBA00001971"/>
    </source>
</evidence>
<dbReference type="Proteomes" id="UP000001064">
    <property type="component" value="Unassembled WGS sequence"/>
</dbReference>
<dbReference type="GeneID" id="10501137"/>
<dbReference type="GO" id="GO:0016020">
    <property type="term" value="C:membrane"/>
    <property type="evidence" value="ECO:0007669"/>
    <property type="project" value="UniProtKB-SubCell"/>
</dbReference>
<comment type="cofactor">
    <cofactor evidence="1 12">
        <name>heme</name>
        <dbReference type="ChEBI" id="CHEBI:30413"/>
    </cofactor>
</comment>
<keyword evidence="15" id="KW-1185">Reference proteome</keyword>
<dbReference type="GO" id="GO:0020037">
    <property type="term" value="F:heme binding"/>
    <property type="evidence" value="ECO:0000318"/>
    <property type="project" value="GO_Central"/>
</dbReference>
<evidence type="ECO:0000256" key="10">
    <source>
        <dbReference type="ARBA" id="ARBA00023033"/>
    </source>
</evidence>
<sequence>MNVILIIFYIVISYIIYSGYQKLKVSNEKQIDGPIPLPVIGNLHQVCNMSKQSFENMLNLYKKIVRIHVGDITYITAHDPVLIKEIYVDNFENFANRPDVPVKSFHGNLGIGTSSGQAWKENRRVLSQSLKKINIKHIYKCIEDETQLFIYAMNEHAIAKKPFNPLKHSINYLLKIFSKYMLNESLDLNDENVQKEFIIPMNKIFNLFGKGNPAEAIDILKPFYSFYLKYFEKNPKLFNDYFTKKVYEHLDTYDPNECRDLVDLLIKEFRDSDPDYIERIAANCKDIIIGGIETSVNANTNIFMMASNYPEVQEKVHSEIKSVVGKDRNVVNIEDRQYLPYTVAFIKESLRYRSPTAFSLPRVAKNDIIINDQYFIPKDAIISVNQHALSMNKEYYDNPEEFDPTRFLKDPHNPAFLPFTLGPRNCVGKNFSLDELFLFVSNIFLNFKIMSTDGKKIDESIKYGIVQSEYKDFDYLLEKR</sequence>
<dbReference type="STRING" id="5786.F0ZKD0"/>
<keyword evidence="7 13" id="KW-1133">Transmembrane helix</keyword>
<keyword evidence="8" id="KW-0560">Oxidoreductase</keyword>
<keyword evidence="4 12" id="KW-0349">Heme</keyword>
<evidence type="ECO:0000256" key="13">
    <source>
        <dbReference type="SAM" id="Phobius"/>
    </source>
</evidence>
<evidence type="ECO:0000256" key="6">
    <source>
        <dbReference type="ARBA" id="ARBA00022723"/>
    </source>
</evidence>
<evidence type="ECO:0000256" key="4">
    <source>
        <dbReference type="ARBA" id="ARBA00022617"/>
    </source>
</evidence>
<comment type="subcellular location">
    <subcellularLocation>
        <location evidence="2">Membrane</location>
        <topology evidence="2">Single-pass membrane protein</topology>
    </subcellularLocation>
</comment>
<gene>
    <name evidence="14" type="ORF">DICPUDRAFT_97847</name>
</gene>
<dbReference type="FunFam" id="1.10.630.10:FF:000068">
    <property type="entry name" value="Probable cytochrome P450 508A2"/>
    <property type="match status" value="1"/>
</dbReference>
<evidence type="ECO:0000256" key="11">
    <source>
        <dbReference type="ARBA" id="ARBA00023136"/>
    </source>
</evidence>
<keyword evidence="6 12" id="KW-0479">Metal-binding</keyword>
<reference evidence="15" key="1">
    <citation type="journal article" date="2011" name="Genome Biol.">
        <title>Comparative genomics of the social amoebae Dictyostelium discoideum and Dictyostelium purpureum.</title>
        <authorList>
            <consortium name="US DOE Joint Genome Institute (JGI-PGF)"/>
            <person name="Sucgang R."/>
            <person name="Kuo A."/>
            <person name="Tian X."/>
            <person name="Salerno W."/>
            <person name="Parikh A."/>
            <person name="Feasley C.L."/>
            <person name="Dalin E."/>
            <person name="Tu H."/>
            <person name="Huang E."/>
            <person name="Barry K."/>
            <person name="Lindquist E."/>
            <person name="Shapiro H."/>
            <person name="Bruce D."/>
            <person name="Schmutz J."/>
            <person name="Salamov A."/>
            <person name="Fey P."/>
            <person name="Gaudet P."/>
            <person name="Anjard C."/>
            <person name="Babu M.M."/>
            <person name="Basu S."/>
            <person name="Bushmanova Y."/>
            <person name="van der Wel H."/>
            <person name="Katoh-Kurasawa M."/>
            <person name="Dinh C."/>
            <person name="Coutinho P.M."/>
            <person name="Saito T."/>
            <person name="Elias M."/>
            <person name="Schaap P."/>
            <person name="Kay R.R."/>
            <person name="Henrissat B."/>
            <person name="Eichinger L."/>
            <person name="Rivero F."/>
            <person name="Putnam N.H."/>
            <person name="West C.M."/>
            <person name="Loomis W.F."/>
            <person name="Chisholm R.L."/>
            <person name="Shaulsky G."/>
            <person name="Strassmann J.E."/>
            <person name="Queller D.C."/>
            <person name="Kuspa A."/>
            <person name="Grigoriev I.V."/>
        </authorList>
    </citation>
    <scope>NUCLEOTIDE SEQUENCE [LARGE SCALE GENOMIC DNA]</scope>
    <source>
        <strain evidence="15">QSDP1</strain>
    </source>
</reference>
<organism evidence="14 15">
    <name type="scientific">Dictyostelium purpureum</name>
    <name type="common">Slime mold</name>
    <dbReference type="NCBI Taxonomy" id="5786"/>
    <lineage>
        <taxon>Eukaryota</taxon>
        <taxon>Amoebozoa</taxon>
        <taxon>Evosea</taxon>
        <taxon>Eumycetozoa</taxon>
        <taxon>Dictyostelia</taxon>
        <taxon>Dictyosteliales</taxon>
        <taxon>Dictyosteliaceae</taxon>
        <taxon>Dictyostelium</taxon>
    </lineage>
</organism>
<keyword evidence="11 13" id="KW-0472">Membrane</keyword>
<dbReference type="VEuPathDB" id="AmoebaDB:DICPUDRAFT_97847"/>
<feature type="transmembrane region" description="Helical" evidence="13">
    <location>
        <begin position="6"/>
        <end position="23"/>
    </location>
</feature>
<evidence type="ECO:0000313" key="15">
    <source>
        <dbReference type="Proteomes" id="UP000001064"/>
    </source>
</evidence>
<dbReference type="InterPro" id="IPR002401">
    <property type="entry name" value="Cyt_P450_E_grp-I"/>
</dbReference>
<keyword evidence="5 13" id="KW-0812">Transmembrane</keyword>
<dbReference type="eggNOG" id="KOG0156">
    <property type="taxonomic scope" value="Eukaryota"/>
</dbReference>
<dbReference type="AlphaFoldDB" id="F0ZKD0"/>
<dbReference type="KEGG" id="dpp:DICPUDRAFT_97847"/>
<feature type="binding site" description="axial binding residue" evidence="12">
    <location>
        <position position="426"/>
    </location>
    <ligand>
        <name>heme</name>
        <dbReference type="ChEBI" id="CHEBI:30413"/>
    </ligand>
    <ligandPart>
        <name>Fe</name>
        <dbReference type="ChEBI" id="CHEBI:18248"/>
    </ligandPart>
</feature>
<dbReference type="InterPro" id="IPR050182">
    <property type="entry name" value="Cytochrome_P450_fam2"/>
</dbReference>
<evidence type="ECO:0000256" key="8">
    <source>
        <dbReference type="ARBA" id="ARBA00023002"/>
    </source>
</evidence>
<dbReference type="GO" id="GO:0016712">
    <property type="term" value="F:oxidoreductase activity, acting on paired donors, with incorporation or reduction of molecular oxygen, reduced flavin or flavoprotein as one donor, and incorporation of one atom of oxygen"/>
    <property type="evidence" value="ECO:0000318"/>
    <property type="project" value="GO_Central"/>
</dbReference>
<dbReference type="InParanoid" id="F0ZKD0"/>
<dbReference type="SUPFAM" id="SSF48264">
    <property type="entry name" value="Cytochrome P450"/>
    <property type="match status" value="1"/>
</dbReference>
<protein>
    <recommendedName>
        <fullName evidence="16">Cytochrome P450 family protein</fullName>
    </recommendedName>
</protein>
<dbReference type="EMBL" id="GL871055">
    <property type="protein sequence ID" value="EGC35569.1"/>
    <property type="molecule type" value="Genomic_DNA"/>
</dbReference>
<dbReference type="PANTHER" id="PTHR24300">
    <property type="entry name" value="CYTOCHROME P450 508A4-RELATED"/>
    <property type="match status" value="1"/>
</dbReference>
<keyword evidence="9 12" id="KW-0408">Iron</keyword>
<dbReference type="InterPro" id="IPR001128">
    <property type="entry name" value="Cyt_P450"/>
</dbReference>
<evidence type="ECO:0000256" key="9">
    <source>
        <dbReference type="ARBA" id="ARBA00023004"/>
    </source>
</evidence>
<evidence type="ECO:0000256" key="5">
    <source>
        <dbReference type="ARBA" id="ARBA00022692"/>
    </source>
</evidence>
<dbReference type="GO" id="GO:0005506">
    <property type="term" value="F:iron ion binding"/>
    <property type="evidence" value="ECO:0007669"/>
    <property type="project" value="InterPro"/>
</dbReference>
<dbReference type="OrthoDB" id="1055148at2759"/>
<dbReference type="Pfam" id="PF00067">
    <property type="entry name" value="p450"/>
    <property type="match status" value="1"/>
</dbReference>
<dbReference type="Gene3D" id="1.10.630.10">
    <property type="entry name" value="Cytochrome P450"/>
    <property type="match status" value="1"/>
</dbReference>
<evidence type="ECO:0000256" key="3">
    <source>
        <dbReference type="ARBA" id="ARBA00010617"/>
    </source>
</evidence>
<evidence type="ECO:0000256" key="12">
    <source>
        <dbReference type="PIRSR" id="PIRSR602401-1"/>
    </source>
</evidence>
<evidence type="ECO:0000256" key="2">
    <source>
        <dbReference type="ARBA" id="ARBA00004167"/>
    </source>
</evidence>
<dbReference type="RefSeq" id="XP_003287872.1">
    <property type="nucleotide sequence ID" value="XM_003287824.1"/>
</dbReference>
<dbReference type="InterPro" id="IPR036396">
    <property type="entry name" value="Cyt_P450_sf"/>
</dbReference>
<proteinExistence type="inferred from homology"/>
<dbReference type="PANTHER" id="PTHR24300:SF296">
    <property type="entry name" value="CYTOCHROME P450 508A1-RELATED"/>
    <property type="match status" value="1"/>
</dbReference>
<keyword evidence="10" id="KW-0503">Monooxygenase</keyword>
<evidence type="ECO:0000313" key="14">
    <source>
        <dbReference type="EMBL" id="EGC35569.1"/>
    </source>
</evidence>
<evidence type="ECO:0000256" key="7">
    <source>
        <dbReference type="ARBA" id="ARBA00022989"/>
    </source>
</evidence>
<dbReference type="PRINTS" id="PR00463">
    <property type="entry name" value="EP450I"/>
</dbReference>
<dbReference type="CDD" id="cd20617">
    <property type="entry name" value="CYP1_2-like"/>
    <property type="match status" value="1"/>
</dbReference>